<reference evidence="2" key="1">
    <citation type="submission" date="2022-09" db="EMBL/GenBank/DDBJ databases">
        <title>Novosphingobium sp. Nov., a polycyclic aromatic hydrocarbon-degrading bacterium isolated form mangrove sediments in HongKong.</title>
        <authorList>
            <person name="Hu Z."/>
        </authorList>
    </citation>
    <scope>NUCLEOTIDE SEQUENCE</scope>
    <source>
        <strain evidence="2">HK4-1</strain>
    </source>
</reference>
<comment type="caution">
    <text evidence="2">The sequence shown here is derived from an EMBL/GenBank/DDBJ whole genome shotgun (WGS) entry which is preliminary data.</text>
</comment>
<dbReference type="RefSeq" id="WP_260043323.1">
    <property type="nucleotide sequence ID" value="NZ_JANZXA010000001.1"/>
</dbReference>
<evidence type="ECO:0000313" key="2">
    <source>
        <dbReference type="EMBL" id="MCT2398223.1"/>
    </source>
</evidence>
<name>A0ABT2I094_9SPHN</name>
<keyword evidence="1" id="KW-1133">Transmembrane helix</keyword>
<sequence>MTRSSMAEASAGPGGAGTIPGIRTLVPLAMPVALGLVLLLVPARRAGAVPAFAEQTGLSCQACHVGGFGPQLTPFGREFKLNGYTMRTKAFNVPLSAMAIASVTHTRKDQVPAPDGLDRNDNLAFDQGSLFVAGGVGQHLGGFAQITYDGVAKAWAWDNLDVRAVTRGKLFGADAVFGLTLNNSPTVQDAWNTTPAWGFPYTDTAVSGTPDAAPLIDDALAQNTLGLSAYAWVGQKIYAEAGAYTTPSAGTLDWLGADPADPGDIHGLAPYGRLAWQGQVGGGTLEAGAFALKAAINPGRNRSTGLHDRYTDLGLDASWQKVLSSGDTISTQLRYVHESSNLRASCALALVGDGTSADCAHGHLDEWRGDVGYTWHNRIGATLGAFATTGSRNGDLYGGNGRPDSNGVMAQVDYTPWGGDNAPLGPRVNLRVGLQYTAYGKFDGARHNYDGAGSGAADNNALRLYTWLAF</sequence>
<dbReference type="EMBL" id="JANZXA010000001">
    <property type="protein sequence ID" value="MCT2398223.1"/>
    <property type="molecule type" value="Genomic_DNA"/>
</dbReference>
<keyword evidence="1" id="KW-0812">Transmembrane</keyword>
<keyword evidence="3" id="KW-1185">Reference proteome</keyword>
<accession>A0ABT2I094</accession>
<evidence type="ECO:0000256" key="1">
    <source>
        <dbReference type="SAM" id="Phobius"/>
    </source>
</evidence>
<feature type="transmembrane region" description="Helical" evidence="1">
    <location>
        <begin position="20"/>
        <end position="41"/>
    </location>
</feature>
<evidence type="ECO:0008006" key="4">
    <source>
        <dbReference type="Google" id="ProtNLM"/>
    </source>
</evidence>
<keyword evidence="1" id="KW-0472">Membrane</keyword>
<evidence type="ECO:0000313" key="3">
    <source>
        <dbReference type="Proteomes" id="UP001165583"/>
    </source>
</evidence>
<protein>
    <recommendedName>
        <fullName evidence="4">Cytochrome C</fullName>
    </recommendedName>
</protein>
<proteinExistence type="predicted"/>
<gene>
    <name evidence="2" type="ORF">NZK81_01545</name>
</gene>
<organism evidence="2 3">
    <name type="scientific">Novosphingobium mangrovi</name>
    <name type="common">ex Huang et al. 2023</name>
    <dbReference type="NCBI Taxonomy" id="2976432"/>
    <lineage>
        <taxon>Bacteria</taxon>
        <taxon>Pseudomonadati</taxon>
        <taxon>Pseudomonadota</taxon>
        <taxon>Alphaproteobacteria</taxon>
        <taxon>Sphingomonadales</taxon>
        <taxon>Sphingomonadaceae</taxon>
        <taxon>Novosphingobium</taxon>
    </lineage>
</organism>
<dbReference type="Proteomes" id="UP001165583">
    <property type="component" value="Unassembled WGS sequence"/>
</dbReference>